<dbReference type="InterPro" id="IPR013087">
    <property type="entry name" value="Znf_C2H2_type"/>
</dbReference>
<dbReference type="GO" id="GO:0042273">
    <property type="term" value="P:ribosomal large subunit biogenesis"/>
    <property type="evidence" value="ECO:0007669"/>
    <property type="project" value="TreeGrafter"/>
</dbReference>
<evidence type="ECO:0000256" key="2">
    <source>
        <dbReference type="ARBA" id="ARBA00022490"/>
    </source>
</evidence>
<feature type="domain" description="C2H2-type" evidence="8">
    <location>
        <begin position="73"/>
        <end position="95"/>
    </location>
</feature>
<dbReference type="AlphaFoldDB" id="A0AAW2GU47"/>
<dbReference type="Gene3D" id="3.30.160.60">
    <property type="entry name" value="Classic Zinc Finger"/>
    <property type="match status" value="1"/>
</dbReference>
<dbReference type="EMBL" id="JADYXP020000002">
    <property type="protein sequence ID" value="KAL0130753.1"/>
    <property type="molecule type" value="Genomic_DNA"/>
</dbReference>
<protein>
    <recommendedName>
        <fullName evidence="8">C2H2-type domain-containing protein</fullName>
    </recommendedName>
</protein>
<keyword evidence="4" id="KW-0479">Metal-binding</keyword>
<dbReference type="GO" id="GO:0008270">
    <property type="term" value="F:zinc ion binding"/>
    <property type="evidence" value="ECO:0007669"/>
    <property type="project" value="InterPro"/>
</dbReference>
<dbReference type="Proteomes" id="UP001430953">
    <property type="component" value="Unassembled WGS sequence"/>
</dbReference>
<dbReference type="InterPro" id="IPR041661">
    <property type="entry name" value="ZN622/Rei1/Reh1_Znf-C2H2"/>
</dbReference>
<organism evidence="9 10">
    <name type="scientific">Cardiocondyla obscurior</name>
    <dbReference type="NCBI Taxonomy" id="286306"/>
    <lineage>
        <taxon>Eukaryota</taxon>
        <taxon>Metazoa</taxon>
        <taxon>Ecdysozoa</taxon>
        <taxon>Arthropoda</taxon>
        <taxon>Hexapoda</taxon>
        <taxon>Insecta</taxon>
        <taxon>Pterygota</taxon>
        <taxon>Neoptera</taxon>
        <taxon>Endopterygota</taxon>
        <taxon>Hymenoptera</taxon>
        <taxon>Apocrita</taxon>
        <taxon>Aculeata</taxon>
        <taxon>Formicoidea</taxon>
        <taxon>Formicidae</taxon>
        <taxon>Myrmicinae</taxon>
        <taxon>Cardiocondyla</taxon>
    </lineage>
</organism>
<name>A0AAW2GU47_9HYME</name>
<comment type="subcellular location">
    <subcellularLocation>
        <location evidence="1">Cytoplasm</location>
    </subcellularLocation>
</comment>
<dbReference type="GO" id="GO:0003676">
    <property type="term" value="F:nucleic acid binding"/>
    <property type="evidence" value="ECO:0007669"/>
    <property type="project" value="InterPro"/>
</dbReference>
<dbReference type="PANTHER" id="PTHR13182">
    <property type="entry name" value="ZINC FINGER PROTEIN 622"/>
    <property type="match status" value="1"/>
</dbReference>
<evidence type="ECO:0000313" key="9">
    <source>
        <dbReference type="EMBL" id="KAL0130753.1"/>
    </source>
</evidence>
<keyword evidence="5" id="KW-0677">Repeat</keyword>
<dbReference type="InterPro" id="IPR040025">
    <property type="entry name" value="Znf622/Rei1/Reh1"/>
</dbReference>
<feature type="domain" description="C2H2-type" evidence="8">
    <location>
        <begin position="11"/>
        <end position="33"/>
    </location>
</feature>
<evidence type="ECO:0000256" key="5">
    <source>
        <dbReference type="ARBA" id="ARBA00022737"/>
    </source>
</evidence>
<proteinExistence type="inferred from homology"/>
<comment type="caution">
    <text evidence="9">The sequence shown here is derived from an EMBL/GenBank/DDBJ whole genome shotgun (WGS) entry which is preliminary data.</text>
</comment>
<dbReference type="GO" id="GO:0005737">
    <property type="term" value="C:cytoplasm"/>
    <property type="evidence" value="ECO:0007669"/>
    <property type="project" value="UniProtKB-SubCell"/>
</dbReference>
<evidence type="ECO:0000259" key="8">
    <source>
        <dbReference type="PROSITE" id="PS00028"/>
    </source>
</evidence>
<keyword evidence="3" id="KW-0690">Ribosome biogenesis</keyword>
<evidence type="ECO:0000256" key="4">
    <source>
        <dbReference type="ARBA" id="ARBA00022723"/>
    </source>
</evidence>
<sequence>MDSQHIEHFTCWTCKVKFTDLAIFRNHYRSEWHRYNMHVTVNGLPPISLEVFQEKEAMYHKNNTSQIEKKQICEICRKTFQSQKQYENHLASKTHKKKLEQKDGDTVLTKKLTSTEDISEDEKDILNENEEEIEMDSEVESLDSDEWLEDSKYLVYENDCLFCNHHSKSLPCIMKHMIKSHSFFVPDLEYCIDISGLFEYLQQKICTDFKCIWCNDSGRQMLSAEAVKMHMIDKGHCKMLFEGETLLEYASFYDYSSSYPDAENVNPDEELPELPEILEDEAYVMKLPSGKSIVHRSLALYYKQNVPVDTTVTIKDYNSWLRKRVFKQISFGTEKRKLEAARMTARDLGRVQRIQAKYSTQLQVKQNKLQKHYRRQIGF</sequence>
<dbReference type="SMART" id="SM00355">
    <property type="entry name" value="ZnF_C2H2"/>
    <property type="match status" value="4"/>
</dbReference>
<keyword evidence="10" id="KW-1185">Reference proteome</keyword>
<evidence type="ECO:0000313" key="10">
    <source>
        <dbReference type="Proteomes" id="UP001430953"/>
    </source>
</evidence>
<accession>A0AAW2GU47</accession>
<dbReference type="Pfam" id="PF12756">
    <property type="entry name" value="zf-C2H2_2"/>
    <property type="match status" value="1"/>
</dbReference>
<evidence type="ECO:0000256" key="7">
    <source>
        <dbReference type="ARBA" id="ARBA00034126"/>
    </source>
</evidence>
<dbReference type="GO" id="GO:0030687">
    <property type="term" value="C:preribosome, large subunit precursor"/>
    <property type="evidence" value="ECO:0007669"/>
    <property type="project" value="TreeGrafter"/>
</dbReference>
<dbReference type="InterPro" id="IPR036236">
    <property type="entry name" value="Znf_C2H2_sf"/>
</dbReference>
<dbReference type="InterPro" id="IPR003604">
    <property type="entry name" value="Matrin/U1-like-C_Znf_C2H2"/>
</dbReference>
<comment type="similarity">
    <text evidence="7">Belongs to the REI1 family.</text>
</comment>
<keyword evidence="2" id="KW-0963">Cytoplasm</keyword>
<dbReference type="Pfam" id="PF12874">
    <property type="entry name" value="zf-met"/>
    <property type="match status" value="2"/>
</dbReference>
<evidence type="ECO:0000256" key="3">
    <source>
        <dbReference type="ARBA" id="ARBA00022517"/>
    </source>
</evidence>
<evidence type="ECO:0000256" key="1">
    <source>
        <dbReference type="ARBA" id="ARBA00004496"/>
    </source>
</evidence>
<reference evidence="9 10" key="1">
    <citation type="submission" date="2023-03" db="EMBL/GenBank/DDBJ databases">
        <title>High recombination rates correlate with genetic variation in Cardiocondyla obscurior ants.</title>
        <authorList>
            <person name="Errbii M."/>
        </authorList>
    </citation>
    <scope>NUCLEOTIDE SEQUENCE [LARGE SCALE GENOMIC DNA]</scope>
    <source>
        <strain evidence="9">Alpha-2009</strain>
        <tissue evidence="9">Whole body</tissue>
    </source>
</reference>
<keyword evidence="6" id="KW-0862">Zinc</keyword>
<evidence type="ECO:0000256" key="6">
    <source>
        <dbReference type="ARBA" id="ARBA00022833"/>
    </source>
</evidence>
<dbReference type="SMART" id="SM00451">
    <property type="entry name" value="ZnF_U1"/>
    <property type="match status" value="2"/>
</dbReference>
<dbReference type="SUPFAM" id="SSF57667">
    <property type="entry name" value="beta-beta-alpha zinc fingers"/>
    <property type="match status" value="3"/>
</dbReference>
<gene>
    <name evidence="9" type="ORF">PUN28_002401</name>
</gene>
<dbReference type="PROSITE" id="PS00028">
    <property type="entry name" value="ZINC_FINGER_C2H2_1"/>
    <property type="match status" value="2"/>
</dbReference>
<dbReference type="PANTHER" id="PTHR13182:SF8">
    <property type="entry name" value="CYTOPLASMIC 60S SUBUNIT BIOGENESIS FACTOR ZNF622"/>
    <property type="match status" value="1"/>
</dbReference>